<proteinExistence type="predicted"/>
<keyword evidence="3" id="KW-1185">Reference proteome</keyword>
<feature type="chain" id="PRO_5046049178" evidence="1">
    <location>
        <begin position="21"/>
        <end position="329"/>
    </location>
</feature>
<accession>A0ABW8YCN7</accession>
<evidence type="ECO:0000313" key="2">
    <source>
        <dbReference type="EMBL" id="MFL9837015.1"/>
    </source>
</evidence>
<protein>
    <submittedName>
        <fullName evidence="2">Uncharacterized protein</fullName>
    </submittedName>
</protein>
<keyword evidence="1" id="KW-0732">Signal</keyword>
<dbReference type="EMBL" id="JBELQB010000004">
    <property type="protein sequence ID" value="MFL9837015.1"/>
    <property type="molecule type" value="Genomic_DNA"/>
</dbReference>
<sequence length="329" mass="37519">MRQPYYLYLLVLLFTCHIAAQDNRQTYTDSIANSQWPYKLPAWAQRITKKGIDIPYPFGVMVNYINASQKVEISDLQVGINDLEKVPLDFIKFGEVQAKVQSINTRIDVWALPFVNFYGIFGKTWANTSVELVYPIRFKTEVDFNGRMFGAGITVGGGYKHVFGTVDYNNTWTSFDEIDGPIHSHMVTPRFGYIFQSKRHPERNLGLWLGAQGLFINRTTEGSINLNDLNIGGNPIDFDVENTDWYQNLSPAQKVVVNQLTQKIKDKLENADVSDTSINYSLNKEATSHWSMSVGGQYQLNHNFQFRFEAGFFGGRQSILLSANYRFGL</sequence>
<feature type="signal peptide" evidence="1">
    <location>
        <begin position="1"/>
        <end position="20"/>
    </location>
</feature>
<dbReference type="RefSeq" id="WP_408074039.1">
    <property type="nucleotide sequence ID" value="NZ_JBELQB010000004.1"/>
</dbReference>
<reference evidence="2 3" key="1">
    <citation type="submission" date="2024-06" db="EMBL/GenBank/DDBJ databases">
        <authorList>
            <person name="Kaempfer P."/>
            <person name="Viver T."/>
        </authorList>
    </citation>
    <scope>NUCLEOTIDE SEQUENCE [LARGE SCALE GENOMIC DNA]</scope>
    <source>
        <strain evidence="2 3">ST-75</strain>
    </source>
</reference>
<organism evidence="2 3">
    <name type="scientific">Flavobacterium rhizophilum</name>
    <dbReference type="NCBI Taxonomy" id="3163296"/>
    <lineage>
        <taxon>Bacteria</taxon>
        <taxon>Pseudomonadati</taxon>
        <taxon>Bacteroidota</taxon>
        <taxon>Flavobacteriia</taxon>
        <taxon>Flavobacteriales</taxon>
        <taxon>Flavobacteriaceae</taxon>
        <taxon>Flavobacterium</taxon>
    </lineage>
</organism>
<name>A0ABW8YCN7_9FLAO</name>
<dbReference type="Proteomes" id="UP001629059">
    <property type="component" value="Unassembled WGS sequence"/>
</dbReference>
<gene>
    <name evidence="2" type="ORF">ABS768_05855</name>
</gene>
<evidence type="ECO:0000313" key="3">
    <source>
        <dbReference type="Proteomes" id="UP001629059"/>
    </source>
</evidence>
<comment type="caution">
    <text evidence="2">The sequence shown here is derived from an EMBL/GenBank/DDBJ whole genome shotgun (WGS) entry which is preliminary data.</text>
</comment>
<evidence type="ECO:0000256" key="1">
    <source>
        <dbReference type="SAM" id="SignalP"/>
    </source>
</evidence>